<dbReference type="HOGENOM" id="CLU_3166288_0_0_9"/>
<name>C0D7Q6_9FIRM</name>
<gene>
    <name evidence="1" type="ORF">CLOSTASPAR_05303</name>
</gene>
<proteinExistence type="predicted"/>
<sequence length="47" mass="5322">MPRSSGNDHLSGIVNHSYEDSFVQDCKKCPAFFVCFFLLTLKPLESL</sequence>
<dbReference type="AlphaFoldDB" id="C0D7Q6"/>
<evidence type="ECO:0000313" key="2">
    <source>
        <dbReference type="Proteomes" id="UP000004756"/>
    </source>
</evidence>
<dbReference type="Proteomes" id="UP000004756">
    <property type="component" value="Unassembled WGS sequence"/>
</dbReference>
<organism evidence="1 2">
    <name type="scientific">[Clostridium] asparagiforme DSM 15981</name>
    <dbReference type="NCBI Taxonomy" id="518636"/>
    <lineage>
        <taxon>Bacteria</taxon>
        <taxon>Bacillati</taxon>
        <taxon>Bacillota</taxon>
        <taxon>Clostridia</taxon>
        <taxon>Lachnospirales</taxon>
        <taxon>Lachnospiraceae</taxon>
        <taxon>Enterocloster</taxon>
    </lineage>
</organism>
<comment type="caution">
    <text evidence="1">The sequence shown here is derived from an EMBL/GenBank/DDBJ whole genome shotgun (WGS) entry which is preliminary data.</text>
</comment>
<protein>
    <submittedName>
        <fullName evidence="1">Uncharacterized protein</fullName>
    </submittedName>
</protein>
<keyword evidence="2" id="KW-1185">Reference proteome</keyword>
<reference evidence="1 2" key="1">
    <citation type="submission" date="2009-02" db="EMBL/GenBank/DDBJ databases">
        <title>Draft genome sequence of Clostridium asparagiforme (DSM 15981).</title>
        <authorList>
            <person name="Sudarsanam P."/>
            <person name="Ley R."/>
            <person name="Guruge J."/>
            <person name="Turnbaugh P.J."/>
            <person name="Mahowald M."/>
            <person name="Liep D."/>
            <person name="Gordon J."/>
        </authorList>
    </citation>
    <scope>NUCLEOTIDE SEQUENCE [LARGE SCALE GENOMIC DNA]</scope>
    <source>
        <strain evidence="1 2">DSM 15981</strain>
    </source>
</reference>
<dbReference type="EMBL" id="ACCJ01000436">
    <property type="protein sequence ID" value="EEG52676.1"/>
    <property type="molecule type" value="Genomic_DNA"/>
</dbReference>
<accession>C0D7Q6</accession>
<evidence type="ECO:0000313" key="1">
    <source>
        <dbReference type="EMBL" id="EEG52676.1"/>
    </source>
</evidence>